<accession>A0A1N7K4H7</accession>
<dbReference type="PROSITE" id="PS51257">
    <property type="entry name" value="PROKAR_LIPOPROTEIN"/>
    <property type="match status" value="1"/>
</dbReference>
<dbReference type="RefSeq" id="WP_076549255.1">
    <property type="nucleotide sequence ID" value="NZ_FTOL01000001.1"/>
</dbReference>
<proteinExistence type="predicted"/>
<organism evidence="1 2">
    <name type="scientific">Chryseobacterium ureilyticum</name>
    <dbReference type="NCBI Taxonomy" id="373668"/>
    <lineage>
        <taxon>Bacteria</taxon>
        <taxon>Pseudomonadati</taxon>
        <taxon>Bacteroidota</taxon>
        <taxon>Flavobacteriia</taxon>
        <taxon>Flavobacteriales</taxon>
        <taxon>Weeksellaceae</taxon>
        <taxon>Chryseobacterium group</taxon>
        <taxon>Chryseobacterium</taxon>
    </lineage>
</organism>
<dbReference type="Proteomes" id="UP000186744">
    <property type="component" value="Unassembled WGS sequence"/>
</dbReference>
<reference evidence="2" key="1">
    <citation type="submission" date="2017-01" db="EMBL/GenBank/DDBJ databases">
        <authorList>
            <person name="Varghese N."/>
            <person name="Submissions S."/>
        </authorList>
    </citation>
    <scope>NUCLEOTIDE SEQUENCE [LARGE SCALE GENOMIC DNA]</scope>
    <source>
        <strain evidence="2">DSM 18017</strain>
    </source>
</reference>
<dbReference type="AlphaFoldDB" id="A0A1N7K4H7"/>
<sequence>MRNIIILSLLFSVILSCKGQDKDENKKTQVTTYFAKCEGQYSTGEKLNQKDKIWSLNSDDVDKIMSLATSITEDEWHFSYLITPCNIDVNNYLYKGKKYDLQINGGSYISLFNGKTTILLGCDLPECKKYFLKSKESMEEDTTSLSNNDSNELGQTKSYKVDFNKSDYQDIIIVEKKAEGYNVEAKSNNVIFFNKNFICDYIDIETKTKNNQAFNLILSFIDQYQNIFRKVVIPVFFKNNNLYIEKIFIATLGTSARTGEEEWIKKEVSKKTPLKQLDLNEFLSK</sequence>
<dbReference type="OrthoDB" id="1243818at2"/>
<name>A0A1N7K4H7_9FLAO</name>
<protein>
    <submittedName>
        <fullName evidence="1">Uncharacterized protein</fullName>
    </submittedName>
</protein>
<gene>
    <name evidence="1" type="ORF">SAMN05421786_101238</name>
</gene>
<dbReference type="STRING" id="373668.SAMN05421786_101238"/>
<keyword evidence="2" id="KW-1185">Reference proteome</keyword>
<evidence type="ECO:0000313" key="2">
    <source>
        <dbReference type="Proteomes" id="UP000186744"/>
    </source>
</evidence>
<dbReference type="EMBL" id="FTOL01000001">
    <property type="protein sequence ID" value="SIS56512.1"/>
    <property type="molecule type" value="Genomic_DNA"/>
</dbReference>
<evidence type="ECO:0000313" key="1">
    <source>
        <dbReference type="EMBL" id="SIS56512.1"/>
    </source>
</evidence>